<proteinExistence type="predicted"/>
<evidence type="ECO:0000313" key="1">
    <source>
        <dbReference type="EMBL" id="SUZ98965.1"/>
    </source>
</evidence>
<protein>
    <recommendedName>
        <fullName evidence="2">NIPSNAP domain-containing protein</fullName>
    </recommendedName>
</protein>
<dbReference type="AlphaFoldDB" id="A0A381S4D6"/>
<accession>A0A381S4D6</accession>
<organism evidence="1">
    <name type="scientific">marine metagenome</name>
    <dbReference type="NCBI Taxonomy" id="408172"/>
    <lineage>
        <taxon>unclassified sequences</taxon>
        <taxon>metagenomes</taxon>
        <taxon>ecological metagenomes</taxon>
    </lineage>
</organism>
<gene>
    <name evidence="1" type="ORF">METZ01_LOCUS51819</name>
</gene>
<reference evidence="1" key="1">
    <citation type="submission" date="2018-05" db="EMBL/GenBank/DDBJ databases">
        <authorList>
            <person name="Lanie J.A."/>
            <person name="Ng W.-L."/>
            <person name="Kazmierczak K.M."/>
            <person name="Andrzejewski T.M."/>
            <person name="Davidsen T.M."/>
            <person name="Wayne K.J."/>
            <person name="Tettelin H."/>
            <person name="Glass J.I."/>
            <person name="Rusch D."/>
            <person name="Podicherti R."/>
            <person name="Tsui H.-C.T."/>
            <person name="Winkler M.E."/>
        </authorList>
    </citation>
    <scope>NUCLEOTIDE SEQUENCE</scope>
</reference>
<evidence type="ECO:0008006" key="2">
    <source>
        <dbReference type="Google" id="ProtNLM"/>
    </source>
</evidence>
<dbReference type="EMBL" id="UINC01002654">
    <property type="protein sequence ID" value="SUZ98965.1"/>
    <property type="molecule type" value="Genomic_DNA"/>
</dbReference>
<name>A0A381S4D6_9ZZZZ</name>
<dbReference type="PROSITE" id="PS51257">
    <property type="entry name" value="PROKAR_LIPOPROTEIN"/>
    <property type="match status" value="1"/>
</dbReference>
<sequence>MKNRIIHLFIYVVVACSMALGQYKEGNRIVTLSKYYLKPTRTVEDGSREERTKLFDENRKKMDIRDNLLFSSNVLYHYLSGKSDEVLVLDEWNSLMDADESIKTRGDRRKKGWPTKKTREEFQKKHGKYWAGGHTDVGNYELETKMLKRRKKKMKENTLIVIQRFTMAPMSSIEGGSGEERDRLTQEWFDKVVMKDDRVLSQMTLNHYWSGSAGGSDGWPVLFVTEFASMEDLLDEDLSKLLEAGWPDEKKRKEFQDKHRAYWGHYIHDDLGIYWNNVKQQKTAK</sequence>